<evidence type="ECO:0000256" key="4">
    <source>
        <dbReference type="PROSITE-ProRule" id="PRU00175"/>
    </source>
</evidence>
<dbReference type="InParanoid" id="A0A1Q3D9G7"/>
<dbReference type="SMART" id="SM00184">
    <property type="entry name" value="RING"/>
    <property type="match status" value="1"/>
</dbReference>
<evidence type="ECO:0000313" key="8">
    <source>
        <dbReference type="Proteomes" id="UP000187406"/>
    </source>
</evidence>
<dbReference type="PANTHER" id="PTHR31150">
    <property type="entry name" value="EXPRESSED PROTEIN"/>
    <property type="match status" value="1"/>
</dbReference>
<accession>A0A1Q3D9G7</accession>
<dbReference type="CDD" id="cd16448">
    <property type="entry name" value="RING-H2"/>
    <property type="match status" value="1"/>
</dbReference>
<evidence type="ECO:0000313" key="7">
    <source>
        <dbReference type="EMBL" id="GAV89166.1"/>
    </source>
</evidence>
<evidence type="ECO:0000259" key="6">
    <source>
        <dbReference type="PROSITE" id="PS50089"/>
    </source>
</evidence>
<dbReference type="GO" id="GO:0008270">
    <property type="term" value="F:zinc ion binding"/>
    <property type="evidence" value="ECO:0007669"/>
    <property type="project" value="UniProtKB-KW"/>
</dbReference>
<keyword evidence="3" id="KW-0862">Zinc</keyword>
<dbReference type="InterPro" id="IPR013083">
    <property type="entry name" value="Znf_RING/FYVE/PHD"/>
</dbReference>
<dbReference type="PANTHER" id="PTHR31150:SF6">
    <property type="entry name" value="ZINC ION BINDING PROTEIN"/>
    <property type="match status" value="1"/>
</dbReference>
<evidence type="ECO:0000256" key="1">
    <source>
        <dbReference type="ARBA" id="ARBA00022723"/>
    </source>
</evidence>
<dbReference type="Gene3D" id="3.30.40.10">
    <property type="entry name" value="Zinc/RING finger domain, C3HC4 (zinc finger)"/>
    <property type="match status" value="1"/>
</dbReference>
<dbReference type="SUPFAM" id="SSF57850">
    <property type="entry name" value="RING/U-box"/>
    <property type="match status" value="1"/>
</dbReference>
<evidence type="ECO:0000256" key="5">
    <source>
        <dbReference type="SAM" id="MobiDB-lite"/>
    </source>
</evidence>
<evidence type="ECO:0000256" key="3">
    <source>
        <dbReference type="ARBA" id="ARBA00022833"/>
    </source>
</evidence>
<dbReference type="Pfam" id="PF13445">
    <property type="entry name" value="zf-RING_UBOX"/>
    <property type="match status" value="1"/>
</dbReference>
<feature type="domain" description="RING-type" evidence="6">
    <location>
        <begin position="171"/>
        <end position="228"/>
    </location>
</feature>
<dbReference type="EMBL" id="BDDD01005294">
    <property type="protein sequence ID" value="GAV89166.1"/>
    <property type="molecule type" value="Genomic_DNA"/>
</dbReference>
<dbReference type="PROSITE" id="PS50089">
    <property type="entry name" value="ZF_RING_2"/>
    <property type="match status" value="1"/>
</dbReference>
<reference evidence="8" key="1">
    <citation type="submission" date="2016-04" db="EMBL/GenBank/DDBJ databases">
        <title>Cephalotus genome sequencing.</title>
        <authorList>
            <person name="Fukushima K."/>
            <person name="Hasebe M."/>
            <person name="Fang X."/>
        </authorList>
    </citation>
    <scope>NUCLEOTIDE SEQUENCE [LARGE SCALE GENOMIC DNA]</scope>
    <source>
        <strain evidence="8">cv. St1</strain>
    </source>
</reference>
<dbReference type="AlphaFoldDB" id="A0A1Q3D9G7"/>
<keyword evidence="1" id="KW-0479">Metal-binding</keyword>
<keyword evidence="8" id="KW-1185">Reference proteome</keyword>
<dbReference type="OrthoDB" id="1900223at2759"/>
<comment type="caution">
    <text evidence="7">The sequence shown here is derived from an EMBL/GenBank/DDBJ whole genome shotgun (WGS) entry which is preliminary data.</text>
</comment>
<keyword evidence="2 4" id="KW-0863">Zinc-finger</keyword>
<organism evidence="7 8">
    <name type="scientific">Cephalotus follicularis</name>
    <name type="common">Albany pitcher plant</name>
    <dbReference type="NCBI Taxonomy" id="3775"/>
    <lineage>
        <taxon>Eukaryota</taxon>
        <taxon>Viridiplantae</taxon>
        <taxon>Streptophyta</taxon>
        <taxon>Embryophyta</taxon>
        <taxon>Tracheophyta</taxon>
        <taxon>Spermatophyta</taxon>
        <taxon>Magnoliopsida</taxon>
        <taxon>eudicotyledons</taxon>
        <taxon>Gunneridae</taxon>
        <taxon>Pentapetalae</taxon>
        <taxon>rosids</taxon>
        <taxon>fabids</taxon>
        <taxon>Oxalidales</taxon>
        <taxon>Cephalotaceae</taxon>
        <taxon>Cephalotus</taxon>
    </lineage>
</organism>
<gene>
    <name evidence="7" type="ORF">CFOL_v3_32585</name>
</gene>
<dbReference type="Proteomes" id="UP000187406">
    <property type="component" value="Unassembled WGS sequence"/>
</dbReference>
<dbReference type="STRING" id="3775.A0A1Q3D9G7"/>
<feature type="region of interest" description="Disordered" evidence="5">
    <location>
        <begin position="1"/>
        <end position="26"/>
    </location>
</feature>
<proteinExistence type="predicted"/>
<name>A0A1Q3D9G7_CEPFO</name>
<dbReference type="InterPro" id="IPR027370">
    <property type="entry name" value="Znf-RING_euk"/>
</dbReference>
<evidence type="ECO:0000256" key="2">
    <source>
        <dbReference type="ARBA" id="ARBA00022771"/>
    </source>
</evidence>
<dbReference type="InterPro" id="IPR001841">
    <property type="entry name" value="Znf_RING"/>
</dbReference>
<protein>
    <submittedName>
        <fullName evidence="7">Zf-C3HC4_2 domain-containing protein</fullName>
    </submittedName>
</protein>
<sequence>MGKRKRNFVDQETNHKTNPPLSLDNMPCSSRTELLSKAVSCKSFDSSEPKPFSSGMVMTDSSLKLLNPQSSVAHQQYNLGRSIFLKRSCNNHYGHQYSRRNSGKHSSASTSHCKVTPFHDDRLLNKLANQDYSMSRHHAEYQEKAFSRPERIRSSSLVLDAVYADAVKMVCGICQKMLRRKPYFRGDALSTGEFSVVAVLVCGHVYHADCLEQRTSPEDGRDPTCPLCLDLFSRHDTCRGHE</sequence>